<organism evidence="1 2">
    <name type="scientific">Caerostris darwini</name>
    <dbReference type="NCBI Taxonomy" id="1538125"/>
    <lineage>
        <taxon>Eukaryota</taxon>
        <taxon>Metazoa</taxon>
        <taxon>Ecdysozoa</taxon>
        <taxon>Arthropoda</taxon>
        <taxon>Chelicerata</taxon>
        <taxon>Arachnida</taxon>
        <taxon>Araneae</taxon>
        <taxon>Araneomorphae</taxon>
        <taxon>Entelegynae</taxon>
        <taxon>Araneoidea</taxon>
        <taxon>Araneidae</taxon>
        <taxon>Caerostris</taxon>
    </lineage>
</organism>
<evidence type="ECO:0000313" key="1">
    <source>
        <dbReference type="EMBL" id="GIY61881.1"/>
    </source>
</evidence>
<evidence type="ECO:0000313" key="2">
    <source>
        <dbReference type="Proteomes" id="UP001054837"/>
    </source>
</evidence>
<reference evidence="1 2" key="1">
    <citation type="submission" date="2021-06" db="EMBL/GenBank/DDBJ databases">
        <title>Caerostris darwini draft genome.</title>
        <authorList>
            <person name="Kono N."/>
            <person name="Arakawa K."/>
        </authorList>
    </citation>
    <scope>NUCLEOTIDE SEQUENCE [LARGE SCALE GENOMIC DNA]</scope>
</reference>
<protein>
    <submittedName>
        <fullName evidence="1">Uncharacterized protein</fullName>
    </submittedName>
</protein>
<accession>A0AAV4UVE6</accession>
<sequence length="105" mass="12035">MVFKELKLFSSPRIRKGTRCKYCPVSRNCTIYYEDFISRAITYSSRSQTRKSLGEKIKFPGVSLIHGGRCLHIAPAPAWQYVQGLTPDVQNGWYSELVGRKSRDC</sequence>
<proteinExistence type="predicted"/>
<dbReference type="Proteomes" id="UP001054837">
    <property type="component" value="Unassembled WGS sequence"/>
</dbReference>
<gene>
    <name evidence="1" type="ORF">CDAR_563291</name>
</gene>
<name>A0AAV4UVE6_9ARAC</name>
<comment type="caution">
    <text evidence="1">The sequence shown here is derived from an EMBL/GenBank/DDBJ whole genome shotgun (WGS) entry which is preliminary data.</text>
</comment>
<dbReference type="AlphaFoldDB" id="A0AAV4UVE6"/>
<dbReference type="EMBL" id="BPLQ01012004">
    <property type="protein sequence ID" value="GIY61881.1"/>
    <property type="molecule type" value="Genomic_DNA"/>
</dbReference>
<keyword evidence="2" id="KW-1185">Reference proteome</keyword>